<feature type="compositionally biased region" description="Basic and acidic residues" evidence="1">
    <location>
        <begin position="1"/>
        <end position="13"/>
    </location>
</feature>
<protein>
    <recommendedName>
        <fullName evidence="2">RepB-like DNA primase domain-containing protein</fullName>
    </recommendedName>
</protein>
<evidence type="ECO:0000259" key="2">
    <source>
        <dbReference type="Pfam" id="PF16793"/>
    </source>
</evidence>
<geneLocation type="plasmid" evidence="4">
    <name>do28_1 dna</name>
</geneLocation>
<proteinExistence type="predicted"/>
<dbReference type="Gene3D" id="3.30.1490.240">
    <property type="entry name" value="RepB DNA-primase, N-terminal domain"/>
    <property type="match status" value="1"/>
</dbReference>
<dbReference type="Pfam" id="PF16793">
    <property type="entry name" value="RepB_primase"/>
    <property type="match status" value="1"/>
</dbReference>
<feature type="domain" description="RepB-like DNA primase" evidence="2">
    <location>
        <begin position="142"/>
        <end position="265"/>
    </location>
</feature>
<organism evidence="3 4">
    <name type="scientific">Desulfosarcina ovata subsp. sediminis</name>
    <dbReference type="NCBI Taxonomy" id="885957"/>
    <lineage>
        <taxon>Bacteria</taxon>
        <taxon>Pseudomonadati</taxon>
        <taxon>Thermodesulfobacteriota</taxon>
        <taxon>Desulfobacteria</taxon>
        <taxon>Desulfobacterales</taxon>
        <taxon>Desulfosarcinaceae</taxon>
        <taxon>Desulfosarcina</taxon>
    </lineage>
</organism>
<dbReference type="Proteomes" id="UP000425960">
    <property type="component" value="Plasmid Do28_1"/>
</dbReference>
<dbReference type="KEGG" id="dov:DSCO28_73190"/>
<evidence type="ECO:0000256" key="1">
    <source>
        <dbReference type="SAM" id="MobiDB-lite"/>
    </source>
</evidence>
<feature type="region of interest" description="Disordered" evidence="1">
    <location>
        <begin position="275"/>
        <end position="307"/>
    </location>
</feature>
<reference evidence="3 4" key="1">
    <citation type="submission" date="2019-11" db="EMBL/GenBank/DDBJ databases">
        <title>Comparative genomics of hydrocarbon-degrading Desulfosarcina strains.</title>
        <authorList>
            <person name="Watanabe M."/>
            <person name="Kojima H."/>
            <person name="Fukui M."/>
        </authorList>
    </citation>
    <scope>NUCLEOTIDE SEQUENCE [LARGE SCALE GENOMIC DNA]</scope>
    <source>
        <strain evidence="3 4">28bB2T</strain>
        <plasmid evidence="4">do28_1 dna</plasmid>
    </source>
</reference>
<feature type="compositionally biased region" description="Basic and acidic residues" evidence="1">
    <location>
        <begin position="275"/>
        <end position="284"/>
    </location>
</feature>
<dbReference type="AlphaFoldDB" id="A0A5K8A2H8"/>
<evidence type="ECO:0000313" key="4">
    <source>
        <dbReference type="Proteomes" id="UP000425960"/>
    </source>
</evidence>
<accession>A0A5K8A2H8</accession>
<feature type="compositionally biased region" description="Low complexity" evidence="1">
    <location>
        <begin position="289"/>
        <end position="302"/>
    </location>
</feature>
<keyword evidence="3" id="KW-0614">Plasmid</keyword>
<sequence length="482" mass="56026">MEKKITNQRKPENTDNNLKKARKEFRKVFDDKGYSIDEEHPIFDGKRHSLTVNGKENAGWYKIITNDPGPAGFILLRDEKTIRWLSSEYKEKQESAGLKAGKMVQVIEKLKRYFGDHEFGIFKEAENGKDGAVWAVAAEPKNVNYLKAMNAQGKHIFIRPSFEKESHFMMHDDLDRAGLAKYHQDANGKWKPGRLVVESSPGNYQVWIKTDRPLSVEEKKYWLDKMKSDPGASPLHRWGRAPGFRNRKKKYKTEKGFPLARFEWIDWKNQAKIPKVEFKKEPDPSKSLSPSQQRHSQRVSRSTNQELPYRSKYYKGVDAKGKVMESEQDFAYMLALIRRGVPEDEVKRRVLDERADWSNHEGPRRKDHYLTTTYNAAKAIVEASPQNTQKKQRKPRPPRISNSKKNKKFKVTVKCNEHILQENITVGKDVEKVNEFLEQKAKLFAAKLIKDNKLQENHGDITATITEMKQSESKTMEVSKEF</sequence>
<feature type="region of interest" description="Disordered" evidence="1">
    <location>
        <begin position="381"/>
        <end position="408"/>
    </location>
</feature>
<gene>
    <name evidence="3" type="ORF">DSCO28_73190</name>
</gene>
<feature type="region of interest" description="Disordered" evidence="1">
    <location>
        <begin position="1"/>
        <end position="21"/>
    </location>
</feature>
<dbReference type="InterPro" id="IPR039459">
    <property type="entry name" value="RepB-like_DNA_primase_dom"/>
</dbReference>
<name>A0A5K8A2H8_9BACT</name>
<dbReference type="EMBL" id="AP021877">
    <property type="protein sequence ID" value="BBO86753.1"/>
    <property type="molecule type" value="Genomic_DNA"/>
</dbReference>
<feature type="compositionally biased region" description="Basic residues" evidence="1">
    <location>
        <begin position="390"/>
        <end position="408"/>
    </location>
</feature>
<dbReference type="Gene3D" id="3.30.70.1790">
    <property type="entry name" value="RepB DNA-primase, N-terminal domain"/>
    <property type="match status" value="1"/>
</dbReference>
<evidence type="ECO:0000313" key="3">
    <source>
        <dbReference type="EMBL" id="BBO86753.1"/>
    </source>
</evidence>
<dbReference type="RefSeq" id="WP_155326332.1">
    <property type="nucleotide sequence ID" value="NZ_AP021877.1"/>
</dbReference>